<feature type="domain" description="5'-Nucleotidase C-terminal" evidence="13">
    <location>
        <begin position="381"/>
        <end position="570"/>
    </location>
</feature>
<keyword evidence="6" id="KW-0479">Metal-binding</keyword>
<keyword evidence="15" id="KW-1185">Reference proteome</keyword>
<dbReference type="Pfam" id="PF00149">
    <property type="entry name" value="Metallophos"/>
    <property type="match status" value="1"/>
</dbReference>
<comment type="subcellular location">
    <subcellularLocation>
        <location evidence="4">Cell envelope</location>
    </subcellularLocation>
</comment>
<dbReference type="PROSITE" id="PS00786">
    <property type="entry name" value="5_NUCLEOTIDASE_2"/>
    <property type="match status" value="1"/>
</dbReference>
<dbReference type="InterPro" id="IPR006311">
    <property type="entry name" value="TAT_signal"/>
</dbReference>
<proteinExistence type="inferred from homology"/>
<dbReference type="PROSITE" id="PS51318">
    <property type="entry name" value="TAT"/>
    <property type="match status" value="1"/>
</dbReference>
<dbReference type="PANTHER" id="PTHR11575:SF6">
    <property type="entry name" value="2',3'-CYCLIC-NUCLEOTIDE 2'-PHOSPHODIESTERASE_3'-NUCLEOTIDASE"/>
    <property type="match status" value="1"/>
</dbReference>
<evidence type="ECO:0000256" key="7">
    <source>
        <dbReference type="ARBA" id="ARBA00022729"/>
    </source>
</evidence>
<gene>
    <name evidence="14" type="ORF">F4554_004151</name>
</gene>
<evidence type="ECO:0000256" key="9">
    <source>
        <dbReference type="ARBA" id="ARBA00022801"/>
    </source>
</evidence>
<keyword evidence="7" id="KW-0732">Signal</keyword>
<evidence type="ECO:0000256" key="8">
    <source>
        <dbReference type="ARBA" id="ARBA00022741"/>
    </source>
</evidence>
<dbReference type="InterPro" id="IPR006179">
    <property type="entry name" value="5_nucleotidase/apyrase"/>
</dbReference>
<dbReference type="SUPFAM" id="SSF56300">
    <property type="entry name" value="Metallo-dependent phosphatases"/>
    <property type="match status" value="1"/>
</dbReference>
<comment type="cofactor">
    <cofactor evidence="3">
        <name>a divalent metal cation</name>
        <dbReference type="ChEBI" id="CHEBI:60240"/>
    </cofactor>
</comment>
<evidence type="ECO:0000313" key="14">
    <source>
        <dbReference type="EMBL" id="NYH91513.1"/>
    </source>
</evidence>
<dbReference type="RefSeq" id="WP_337796126.1">
    <property type="nucleotide sequence ID" value="NZ_BAAARR010000001.1"/>
</dbReference>
<dbReference type="GO" id="GO:0030288">
    <property type="term" value="C:outer membrane-bounded periplasmic space"/>
    <property type="evidence" value="ECO:0007669"/>
    <property type="project" value="TreeGrafter"/>
</dbReference>
<dbReference type="GO" id="GO:0008663">
    <property type="term" value="F:2',3'-cyclic-nucleotide 2'-phosphodiesterase activity"/>
    <property type="evidence" value="ECO:0007669"/>
    <property type="project" value="UniProtKB-EC"/>
</dbReference>
<dbReference type="GO" id="GO:0046872">
    <property type="term" value="F:metal ion binding"/>
    <property type="evidence" value="ECO:0007669"/>
    <property type="project" value="UniProtKB-KW"/>
</dbReference>
<dbReference type="InterPro" id="IPR006146">
    <property type="entry name" value="5'-Nucleotdase_CS"/>
</dbReference>
<keyword evidence="9 11" id="KW-0378">Hydrolase</keyword>
<evidence type="ECO:0000256" key="3">
    <source>
        <dbReference type="ARBA" id="ARBA00001968"/>
    </source>
</evidence>
<keyword evidence="8 11" id="KW-0547">Nucleotide-binding</keyword>
<dbReference type="InterPro" id="IPR029052">
    <property type="entry name" value="Metallo-depent_PP-like"/>
</dbReference>
<evidence type="ECO:0000256" key="6">
    <source>
        <dbReference type="ARBA" id="ARBA00022723"/>
    </source>
</evidence>
<comment type="similarity">
    <text evidence="5 11">Belongs to the 5'-nucleotidase family.</text>
</comment>
<name>A0A852ZGV1_9ACTN</name>
<dbReference type="InterPro" id="IPR008334">
    <property type="entry name" value="5'-Nucleotdase_C"/>
</dbReference>
<evidence type="ECO:0000256" key="10">
    <source>
        <dbReference type="ARBA" id="ARBA00023268"/>
    </source>
</evidence>
<dbReference type="Proteomes" id="UP000579605">
    <property type="component" value="Unassembled WGS sequence"/>
</dbReference>
<dbReference type="Gene3D" id="3.90.780.10">
    <property type="entry name" value="5'-Nucleotidase, C-terminal domain"/>
    <property type="match status" value="1"/>
</dbReference>
<dbReference type="AlphaFoldDB" id="A0A852ZGV1"/>
<dbReference type="InterPro" id="IPR041827">
    <property type="entry name" value="CpdB_N"/>
</dbReference>
<comment type="caution">
    <text evidence="14">The sequence shown here is derived from an EMBL/GenBank/DDBJ whole genome shotgun (WGS) entry which is preliminary data.</text>
</comment>
<dbReference type="PANTHER" id="PTHR11575">
    <property type="entry name" value="5'-NUCLEOTIDASE-RELATED"/>
    <property type="match status" value="1"/>
</dbReference>
<dbReference type="Gene3D" id="3.60.21.10">
    <property type="match status" value="1"/>
</dbReference>
<evidence type="ECO:0000256" key="2">
    <source>
        <dbReference type="ARBA" id="ARBA00001730"/>
    </source>
</evidence>
<accession>A0A852ZGV1</accession>
<dbReference type="EC" id="3.1.3.6" evidence="14"/>
<keyword evidence="10" id="KW-0511">Multifunctional enzyme</keyword>
<dbReference type="EMBL" id="JACBZH010000001">
    <property type="protein sequence ID" value="NYH91513.1"/>
    <property type="molecule type" value="Genomic_DNA"/>
</dbReference>
<dbReference type="CDD" id="cd07410">
    <property type="entry name" value="MPP_CpdB_N"/>
    <property type="match status" value="1"/>
</dbReference>
<evidence type="ECO:0000313" key="15">
    <source>
        <dbReference type="Proteomes" id="UP000579605"/>
    </source>
</evidence>
<evidence type="ECO:0000259" key="13">
    <source>
        <dbReference type="Pfam" id="PF02872"/>
    </source>
</evidence>
<dbReference type="GO" id="GO:0008254">
    <property type="term" value="F:3'-nucleotidase activity"/>
    <property type="evidence" value="ECO:0007669"/>
    <property type="project" value="UniProtKB-EC"/>
</dbReference>
<organism evidence="14 15">
    <name type="scientific">Actinopolymorpha rutila</name>
    <dbReference type="NCBI Taxonomy" id="446787"/>
    <lineage>
        <taxon>Bacteria</taxon>
        <taxon>Bacillati</taxon>
        <taxon>Actinomycetota</taxon>
        <taxon>Actinomycetes</taxon>
        <taxon>Propionibacteriales</taxon>
        <taxon>Actinopolymorphaceae</taxon>
        <taxon>Actinopolymorpha</taxon>
    </lineage>
</organism>
<feature type="domain" description="Calcineurin-like phosphoesterase" evidence="12">
    <location>
        <begin position="54"/>
        <end position="299"/>
    </location>
</feature>
<sequence>MPQHTHAERTLVGRRGVLAGGAAAVLAAAGFRARPAWADGVDAAHPADGSHRLTVMGTTDLHGNVFNWDYFADREFGSATNPDDIGLAKVSSLVDAVREERGRGNTLLIDAGDTIQGTPLAYYYARVEPISKTRVHPMAAAMNAIGYDAAALGNHEFNYGIPLLRTFEEQLDFPLLGANALNARTGRPAFQPYVVKLVRFRGMRPVRVGILGLTNPGIAIWDKANVEGRMTFPGLVEQAKVWVPEMRRAGCDVVIVSAHSGADTSSSYGDTLPWPENASTLVAEQVPGIDAILVGHAHREIPERFVTNKETGAQVVLTEPSYWGRRLSLIELDLRWSARDGWQVVGRGSQVLNSNTVPEDPEIVALLKGDHDDVVTYVNSPIGTSKVAMSASTARYEDTAALDFVNYVQADAVKKALAGSAAADLPVLSIAAPFNKDAQIPAGQVSVRDVAGLYIYDNTLLAVRFTGARLKAYLEQSAAYFKQVSGVGPFAPDDVTNAPTPTAPNGTPDYNYDVVSGLDAPLTYDIDIAKPVGQRITGLSYAGAPVAADQEFALAVNNYRQSGGGNFPGVNTAEVLYNAQVEIRQLLIDWVTAAGEIDPTVFFSRDWQLVSNGTPVIIQP</sequence>
<comment type="catalytic activity">
    <reaction evidence="2">
        <text>a nucleoside 2',3'-cyclic phosphate + H2O = a nucleoside 3'-phosphate + H(+)</text>
        <dbReference type="Rhea" id="RHEA:19621"/>
        <dbReference type="ChEBI" id="CHEBI:15377"/>
        <dbReference type="ChEBI" id="CHEBI:15378"/>
        <dbReference type="ChEBI" id="CHEBI:66949"/>
        <dbReference type="ChEBI" id="CHEBI:66954"/>
        <dbReference type="EC" id="3.1.4.16"/>
    </reaction>
</comment>
<dbReference type="GO" id="GO:0000166">
    <property type="term" value="F:nucleotide binding"/>
    <property type="evidence" value="ECO:0007669"/>
    <property type="project" value="UniProtKB-KW"/>
</dbReference>
<dbReference type="InterPro" id="IPR004843">
    <property type="entry name" value="Calcineurin-like_PHP"/>
</dbReference>
<evidence type="ECO:0000259" key="12">
    <source>
        <dbReference type="Pfam" id="PF00149"/>
    </source>
</evidence>
<dbReference type="InterPro" id="IPR036907">
    <property type="entry name" value="5'-Nucleotdase_C_sf"/>
</dbReference>
<dbReference type="GO" id="GO:0009166">
    <property type="term" value="P:nucleotide catabolic process"/>
    <property type="evidence" value="ECO:0007669"/>
    <property type="project" value="InterPro"/>
</dbReference>
<dbReference type="PRINTS" id="PR01607">
    <property type="entry name" value="APYRASEFAMLY"/>
</dbReference>
<evidence type="ECO:0000256" key="5">
    <source>
        <dbReference type="ARBA" id="ARBA00006654"/>
    </source>
</evidence>
<dbReference type="SUPFAM" id="SSF55816">
    <property type="entry name" value="5'-nucleotidase (syn. UDP-sugar hydrolase), C-terminal domain"/>
    <property type="match status" value="1"/>
</dbReference>
<evidence type="ECO:0000256" key="4">
    <source>
        <dbReference type="ARBA" id="ARBA00004196"/>
    </source>
</evidence>
<comment type="catalytic activity">
    <reaction evidence="1">
        <text>a ribonucleoside 3'-phosphate + H2O = a ribonucleoside + phosphate</text>
        <dbReference type="Rhea" id="RHEA:10144"/>
        <dbReference type="ChEBI" id="CHEBI:13197"/>
        <dbReference type="ChEBI" id="CHEBI:15377"/>
        <dbReference type="ChEBI" id="CHEBI:18254"/>
        <dbReference type="ChEBI" id="CHEBI:43474"/>
        <dbReference type="EC" id="3.1.3.6"/>
    </reaction>
</comment>
<dbReference type="Pfam" id="PF02872">
    <property type="entry name" value="5_nucleotid_C"/>
    <property type="match status" value="1"/>
</dbReference>
<evidence type="ECO:0000256" key="11">
    <source>
        <dbReference type="RuleBase" id="RU362119"/>
    </source>
</evidence>
<evidence type="ECO:0000256" key="1">
    <source>
        <dbReference type="ARBA" id="ARBA00000527"/>
    </source>
</evidence>
<dbReference type="EC" id="3.1.4.16" evidence="14"/>
<protein>
    <submittedName>
        <fullName evidence="14">2',3'-cyclic-nucleotide 2'-phosphodiesterase/3'-nucleotidase</fullName>
        <ecNumber evidence="14">3.1.3.6</ecNumber>
        <ecNumber evidence="14">3.1.4.16</ecNumber>
    </submittedName>
</protein>
<reference evidence="14 15" key="1">
    <citation type="submission" date="2020-07" db="EMBL/GenBank/DDBJ databases">
        <title>Sequencing the genomes of 1000 actinobacteria strains.</title>
        <authorList>
            <person name="Klenk H.-P."/>
        </authorList>
    </citation>
    <scope>NUCLEOTIDE SEQUENCE [LARGE SCALE GENOMIC DNA]</scope>
    <source>
        <strain evidence="14 15">DSM 18448</strain>
    </source>
</reference>